<accession>J3MPQ7</accession>
<organism evidence="2">
    <name type="scientific">Oryza brachyantha</name>
    <name type="common">malo sina</name>
    <dbReference type="NCBI Taxonomy" id="4533"/>
    <lineage>
        <taxon>Eukaryota</taxon>
        <taxon>Viridiplantae</taxon>
        <taxon>Streptophyta</taxon>
        <taxon>Embryophyta</taxon>
        <taxon>Tracheophyta</taxon>
        <taxon>Spermatophyta</taxon>
        <taxon>Magnoliopsida</taxon>
        <taxon>Liliopsida</taxon>
        <taxon>Poales</taxon>
        <taxon>Poaceae</taxon>
        <taxon>BOP clade</taxon>
        <taxon>Oryzoideae</taxon>
        <taxon>Oryzeae</taxon>
        <taxon>Oryzinae</taxon>
        <taxon>Oryza</taxon>
    </lineage>
</organism>
<dbReference type="AlphaFoldDB" id="J3MPQ7"/>
<dbReference type="EnsemblPlants" id="OB08G10860.1">
    <property type="protein sequence ID" value="OB08G10860.1"/>
    <property type="gene ID" value="OB08G10860"/>
</dbReference>
<proteinExistence type="predicted"/>
<evidence type="ECO:0000313" key="3">
    <source>
        <dbReference type="Proteomes" id="UP000006038"/>
    </source>
</evidence>
<evidence type="ECO:0000256" key="1">
    <source>
        <dbReference type="SAM" id="MobiDB-lite"/>
    </source>
</evidence>
<sequence>PNLKSISSSSCPNPNLSKSAPFSFLPALTPSGSGGASVLPSKGFGCDSDPSGELNWGPKGEILAALNSGGGG</sequence>
<name>J3MPQ7_ORYBR</name>
<dbReference type="Proteomes" id="UP000006038">
    <property type="component" value="Chromosome 8"/>
</dbReference>
<reference evidence="2" key="1">
    <citation type="journal article" date="2013" name="Nat. Commun.">
        <title>Whole-genome sequencing of Oryza brachyantha reveals mechanisms underlying Oryza genome evolution.</title>
        <authorList>
            <person name="Chen J."/>
            <person name="Huang Q."/>
            <person name="Gao D."/>
            <person name="Wang J."/>
            <person name="Lang Y."/>
            <person name="Liu T."/>
            <person name="Li B."/>
            <person name="Bai Z."/>
            <person name="Luis Goicoechea J."/>
            <person name="Liang C."/>
            <person name="Chen C."/>
            <person name="Zhang W."/>
            <person name="Sun S."/>
            <person name="Liao Y."/>
            <person name="Zhang X."/>
            <person name="Yang L."/>
            <person name="Song C."/>
            <person name="Wang M."/>
            <person name="Shi J."/>
            <person name="Liu G."/>
            <person name="Liu J."/>
            <person name="Zhou H."/>
            <person name="Zhou W."/>
            <person name="Yu Q."/>
            <person name="An N."/>
            <person name="Chen Y."/>
            <person name="Cai Q."/>
            <person name="Wang B."/>
            <person name="Liu B."/>
            <person name="Min J."/>
            <person name="Huang Y."/>
            <person name="Wu H."/>
            <person name="Li Z."/>
            <person name="Zhang Y."/>
            <person name="Yin Y."/>
            <person name="Song W."/>
            <person name="Jiang J."/>
            <person name="Jackson S.A."/>
            <person name="Wing R.A."/>
            <person name="Wang J."/>
            <person name="Chen M."/>
        </authorList>
    </citation>
    <scope>NUCLEOTIDE SEQUENCE [LARGE SCALE GENOMIC DNA]</scope>
    <source>
        <strain evidence="2">cv. IRGC 101232</strain>
    </source>
</reference>
<keyword evidence="3" id="KW-1185">Reference proteome</keyword>
<evidence type="ECO:0000313" key="2">
    <source>
        <dbReference type="EnsemblPlants" id="OB08G10860.1"/>
    </source>
</evidence>
<reference evidence="2" key="2">
    <citation type="submission" date="2013-04" db="UniProtKB">
        <authorList>
            <consortium name="EnsemblPlants"/>
        </authorList>
    </citation>
    <scope>IDENTIFICATION</scope>
</reference>
<dbReference type="Gramene" id="OB08G10860.1">
    <property type="protein sequence ID" value="OB08G10860.1"/>
    <property type="gene ID" value="OB08G10860"/>
</dbReference>
<dbReference type="HOGENOM" id="CLU_2729774_0_0_1"/>
<protein>
    <submittedName>
        <fullName evidence="2">Uncharacterized protein</fullName>
    </submittedName>
</protein>
<feature type="region of interest" description="Disordered" evidence="1">
    <location>
        <begin position="32"/>
        <end position="58"/>
    </location>
</feature>